<proteinExistence type="predicted"/>
<reference evidence="1 2" key="2">
    <citation type="journal article" date="2018" name="Hortic Res">
        <title>Improved Brassica rapa reference genome by single-molecule sequencing and chromosome conformation capture technologies.</title>
        <authorList>
            <person name="Zhang L."/>
            <person name="Cai X."/>
            <person name="Wu J."/>
            <person name="Liu M."/>
            <person name="Grob S."/>
            <person name="Cheng F."/>
            <person name="Liang J."/>
            <person name="Cai C."/>
            <person name="Liu Z."/>
            <person name="Liu B."/>
            <person name="Wang F."/>
            <person name="Li S."/>
            <person name="Liu F."/>
            <person name="Li X."/>
            <person name="Cheng L."/>
            <person name="Yang W."/>
            <person name="Li M.H."/>
            <person name="Grossniklaus U."/>
            <person name="Zheng H."/>
            <person name="Wang X."/>
        </authorList>
    </citation>
    <scope>NUCLEOTIDE SEQUENCE [LARGE SCALE GENOMIC DNA]</scope>
    <source>
        <strain evidence="1 2">cv. Chiifu-401-42</strain>
    </source>
</reference>
<reference evidence="1 2" key="1">
    <citation type="journal article" date="2011" name="Nat. Genet.">
        <title>The genome of the mesopolyploid crop species Brassica rapa.</title>
        <authorList>
            <consortium name="Brassica rapa Genome Sequencing Project Consortium"/>
            <person name="Wang X."/>
            <person name="Wang H."/>
            <person name="Wang J."/>
            <person name="Sun R."/>
            <person name="Wu J."/>
            <person name="Liu S."/>
            <person name="Bai Y."/>
            <person name="Mun J.H."/>
            <person name="Bancroft I."/>
            <person name="Cheng F."/>
            <person name="Huang S."/>
            <person name="Li X."/>
            <person name="Hua W."/>
            <person name="Wang J."/>
            <person name="Wang X."/>
            <person name="Freeling M."/>
            <person name="Pires J.C."/>
            <person name="Paterson A.H."/>
            <person name="Chalhoub B."/>
            <person name="Wang B."/>
            <person name="Hayward A."/>
            <person name="Sharpe A.G."/>
            <person name="Park B.S."/>
            <person name="Weisshaar B."/>
            <person name="Liu B."/>
            <person name="Li B."/>
            <person name="Liu B."/>
            <person name="Tong C."/>
            <person name="Song C."/>
            <person name="Duran C."/>
            <person name="Peng C."/>
            <person name="Geng C."/>
            <person name="Koh C."/>
            <person name="Lin C."/>
            <person name="Edwards D."/>
            <person name="Mu D."/>
            <person name="Shen D."/>
            <person name="Soumpourou E."/>
            <person name="Li F."/>
            <person name="Fraser F."/>
            <person name="Conant G."/>
            <person name="Lassalle G."/>
            <person name="King G.J."/>
            <person name="Bonnema G."/>
            <person name="Tang H."/>
            <person name="Wang H."/>
            <person name="Belcram H."/>
            <person name="Zhou H."/>
            <person name="Hirakawa H."/>
            <person name="Abe H."/>
            <person name="Guo H."/>
            <person name="Wang H."/>
            <person name="Jin H."/>
            <person name="Parkin I.A."/>
            <person name="Batley J."/>
            <person name="Kim J.S."/>
            <person name="Just J."/>
            <person name="Li J."/>
            <person name="Xu J."/>
            <person name="Deng J."/>
            <person name="Kim J.A."/>
            <person name="Li J."/>
            <person name="Yu J."/>
            <person name="Meng J."/>
            <person name="Wang J."/>
            <person name="Min J."/>
            <person name="Poulain J."/>
            <person name="Wang J."/>
            <person name="Hatakeyama K."/>
            <person name="Wu K."/>
            <person name="Wang L."/>
            <person name="Fang L."/>
            <person name="Trick M."/>
            <person name="Links M.G."/>
            <person name="Zhao M."/>
            <person name="Jin M."/>
            <person name="Ramchiary N."/>
            <person name="Drou N."/>
            <person name="Berkman P.J."/>
            <person name="Cai Q."/>
            <person name="Huang Q."/>
            <person name="Li R."/>
            <person name="Tabata S."/>
            <person name="Cheng S."/>
            <person name="Zhang S."/>
            <person name="Zhang S."/>
            <person name="Huang S."/>
            <person name="Sato S."/>
            <person name="Sun S."/>
            <person name="Kwon S.J."/>
            <person name="Choi S.R."/>
            <person name="Lee T.H."/>
            <person name="Fan W."/>
            <person name="Zhao X."/>
            <person name="Tan X."/>
            <person name="Xu X."/>
            <person name="Wang Y."/>
            <person name="Qiu Y."/>
            <person name="Yin Y."/>
            <person name="Li Y."/>
            <person name="Du Y."/>
            <person name="Liao Y."/>
            <person name="Lim Y."/>
            <person name="Narusaka Y."/>
            <person name="Wang Y."/>
            <person name="Wang Z."/>
            <person name="Li Z."/>
            <person name="Wang Z."/>
            <person name="Xiong Z."/>
            <person name="Zhang Z."/>
        </authorList>
    </citation>
    <scope>NUCLEOTIDE SEQUENCE [LARGE SCALE GENOMIC DNA]</scope>
    <source>
        <strain evidence="1 2">cv. Chiifu-401-42</strain>
    </source>
</reference>
<dbReference type="HOGENOM" id="CLU_430466_0_0_1"/>
<keyword evidence="2" id="KW-1185">Reference proteome</keyword>
<dbReference type="OMA" id="EEDKWEH"/>
<dbReference type="InParanoid" id="M4DEJ7"/>
<dbReference type="EnsemblPlants" id="Bra014918.1">
    <property type="protein sequence ID" value="Bra014918.1-P"/>
    <property type="gene ID" value="Bra014918"/>
</dbReference>
<name>M4DEJ7_BRACM</name>
<evidence type="ECO:0000313" key="2">
    <source>
        <dbReference type="Proteomes" id="UP000011750"/>
    </source>
</evidence>
<organism evidence="1 2">
    <name type="scientific">Brassica campestris</name>
    <name type="common">Field mustard</name>
    <dbReference type="NCBI Taxonomy" id="3711"/>
    <lineage>
        <taxon>Eukaryota</taxon>
        <taxon>Viridiplantae</taxon>
        <taxon>Streptophyta</taxon>
        <taxon>Embryophyta</taxon>
        <taxon>Tracheophyta</taxon>
        <taxon>Spermatophyta</taxon>
        <taxon>Magnoliopsida</taxon>
        <taxon>eudicotyledons</taxon>
        <taxon>Gunneridae</taxon>
        <taxon>Pentapetalae</taxon>
        <taxon>rosids</taxon>
        <taxon>malvids</taxon>
        <taxon>Brassicales</taxon>
        <taxon>Brassicaceae</taxon>
        <taxon>Brassiceae</taxon>
        <taxon>Brassica</taxon>
    </lineage>
</organism>
<dbReference type="AlphaFoldDB" id="M4DEJ7"/>
<accession>M4DEJ7</accession>
<dbReference type="Proteomes" id="UP000011750">
    <property type="component" value="Chromosome A07"/>
</dbReference>
<dbReference type="Gramene" id="Bra014918.1">
    <property type="protein sequence ID" value="Bra014918.1-P"/>
    <property type="gene ID" value="Bra014918"/>
</dbReference>
<sequence>MAETRSQELLAPESELSLQQLLERLRLRYERASYAEHRNLQPASAVTMFNNQESVPASTVSEAPIKKRTKKIRRIISREEIDDRRFKGICVFCDKPETPEHYHKNARLFMIDGDEDQLSCDKDSHQDTESLEVYSSASIPESDSNQDVEADSVSQLEEFEKEVSAFSLEPSLSVDQRQSMLLQNIGSQLLVNGSHCVSVWLAPKIEESFILDVELGVQLIQKAVEATDFVEHHLFDQLSLRQLKSQKDWTFKYKLKKRSQHFSDKVCTEKEELQVVVRDSINDGFGWDHFGGYYEEMLRVCATEVEELVTLKYSKTWRFKFRKNKPAIALCGEQEEDKWEHLNGNMPSGFDCSMCVVYMLSDLQATLEGCRVTDRLRNFYTQRWQRVAVRGRCDSPQKLMAFYELVQSSWFPKIFCVSNGTGSFTIWHRWRCKAASTSYETKEAEKLKPLTELIADKIKIVCPDEGRVGRIDSSVCTTVVEERVLLKLYKSWQFKFRSMFQVQFTDEIETIKWTGCLLRLQQKRVFILWNGQFVLTALQTDHEAVECVNGRQLRSLNILLVLMLLEMENAKKCGRKVQRRIKQDKLLKSWRFKFRGKMETIKCTDRLIDLWKLSVLTLSAVSLIILNESCLIEKLL</sequence>
<evidence type="ECO:0000313" key="1">
    <source>
        <dbReference type="EnsemblPlants" id="Bra014918.1-P"/>
    </source>
</evidence>
<dbReference type="STRING" id="51351.M4DEJ7"/>
<reference evidence="1" key="3">
    <citation type="submission" date="2023-03" db="UniProtKB">
        <authorList>
            <consortium name="EnsemblPlants"/>
        </authorList>
    </citation>
    <scope>IDENTIFICATION</scope>
    <source>
        <strain evidence="1">cv. Chiifu-401-42</strain>
    </source>
</reference>
<protein>
    <submittedName>
        <fullName evidence="1">Uncharacterized protein</fullName>
    </submittedName>
</protein>